<feature type="region of interest" description="Disordered" evidence="1">
    <location>
        <begin position="1"/>
        <end position="30"/>
    </location>
</feature>
<name>A0A0A9HEZ1_ARUDO</name>
<proteinExistence type="predicted"/>
<organism evidence="2">
    <name type="scientific">Arundo donax</name>
    <name type="common">Giant reed</name>
    <name type="synonym">Donax arundinaceus</name>
    <dbReference type="NCBI Taxonomy" id="35708"/>
    <lineage>
        <taxon>Eukaryota</taxon>
        <taxon>Viridiplantae</taxon>
        <taxon>Streptophyta</taxon>
        <taxon>Embryophyta</taxon>
        <taxon>Tracheophyta</taxon>
        <taxon>Spermatophyta</taxon>
        <taxon>Magnoliopsida</taxon>
        <taxon>Liliopsida</taxon>
        <taxon>Poales</taxon>
        <taxon>Poaceae</taxon>
        <taxon>PACMAD clade</taxon>
        <taxon>Arundinoideae</taxon>
        <taxon>Arundineae</taxon>
        <taxon>Arundo</taxon>
    </lineage>
</organism>
<dbReference type="AlphaFoldDB" id="A0A0A9HEZ1"/>
<protein>
    <submittedName>
        <fullName evidence="2">Uncharacterized protein</fullName>
    </submittedName>
</protein>
<sequence length="30" mass="3185">MYRCGSHLPVSVRSSDGLASPLAAWPEEPA</sequence>
<evidence type="ECO:0000256" key="1">
    <source>
        <dbReference type="SAM" id="MobiDB-lite"/>
    </source>
</evidence>
<accession>A0A0A9HEZ1</accession>
<reference evidence="2" key="1">
    <citation type="submission" date="2014-09" db="EMBL/GenBank/DDBJ databases">
        <authorList>
            <person name="Magalhaes I.L.F."/>
            <person name="Oliveira U."/>
            <person name="Santos F.R."/>
            <person name="Vidigal T.H.D.A."/>
            <person name="Brescovit A.D."/>
            <person name="Santos A.J."/>
        </authorList>
    </citation>
    <scope>NUCLEOTIDE SEQUENCE</scope>
    <source>
        <tissue evidence="2">Shoot tissue taken approximately 20 cm above the soil surface</tissue>
    </source>
</reference>
<reference evidence="2" key="2">
    <citation type="journal article" date="2015" name="Data Brief">
        <title>Shoot transcriptome of the giant reed, Arundo donax.</title>
        <authorList>
            <person name="Barrero R.A."/>
            <person name="Guerrero F.D."/>
            <person name="Moolhuijzen P."/>
            <person name="Goolsby J.A."/>
            <person name="Tidwell J."/>
            <person name="Bellgard S.E."/>
            <person name="Bellgard M.I."/>
        </authorList>
    </citation>
    <scope>NUCLEOTIDE SEQUENCE</scope>
    <source>
        <tissue evidence="2">Shoot tissue taken approximately 20 cm above the soil surface</tissue>
    </source>
</reference>
<dbReference type="EMBL" id="GBRH01162166">
    <property type="protein sequence ID" value="JAE35730.1"/>
    <property type="molecule type" value="Transcribed_RNA"/>
</dbReference>
<evidence type="ECO:0000313" key="2">
    <source>
        <dbReference type="EMBL" id="JAE35730.1"/>
    </source>
</evidence>